<dbReference type="EMBL" id="KQ965738">
    <property type="protein sequence ID" value="KXS19428.1"/>
    <property type="molecule type" value="Genomic_DNA"/>
</dbReference>
<dbReference type="AlphaFoldDB" id="A0A139ARR0"/>
<reference evidence="1 2" key="1">
    <citation type="journal article" date="2015" name="Genome Biol. Evol.">
        <title>Phylogenomic analyses indicate that early fungi evolved digesting cell walls of algal ancestors of land plants.</title>
        <authorList>
            <person name="Chang Y."/>
            <person name="Wang S."/>
            <person name="Sekimoto S."/>
            <person name="Aerts A.L."/>
            <person name="Choi C."/>
            <person name="Clum A."/>
            <person name="LaButti K.M."/>
            <person name="Lindquist E.A."/>
            <person name="Yee Ngan C."/>
            <person name="Ohm R.A."/>
            <person name="Salamov A.A."/>
            <person name="Grigoriev I.V."/>
            <person name="Spatafora J.W."/>
            <person name="Berbee M.L."/>
        </authorList>
    </citation>
    <scope>NUCLEOTIDE SEQUENCE [LARGE SCALE GENOMIC DNA]</scope>
    <source>
        <strain evidence="1 2">JEL478</strain>
    </source>
</reference>
<dbReference type="Proteomes" id="UP000070544">
    <property type="component" value="Unassembled WGS sequence"/>
</dbReference>
<gene>
    <name evidence="1" type="ORF">M427DRAFT_52869</name>
</gene>
<name>A0A139ARR0_GONPJ</name>
<evidence type="ECO:0000313" key="1">
    <source>
        <dbReference type="EMBL" id="KXS19428.1"/>
    </source>
</evidence>
<keyword evidence="2" id="KW-1185">Reference proteome</keyword>
<accession>A0A139ARR0</accession>
<proteinExistence type="predicted"/>
<sequence>MEEAMGDTLEWLDGVLGVINAWLSMGAGEMIERALSKGDGNVRKAMQTPSAPLGGPRPNRAILCVWNQIIGALNAAVRKLRGASSGTQLQGWFGVLRGISLGGGTGANSGDLITSDIAACLTEGLDVTKAWFYCEGAVGSRGVTARLGFDVVELETREYRALCESLDALRD</sequence>
<organism evidence="1 2">
    <name type="scientific">Gonapodya prolifera (strain JEL478)</name>
    <name type="common">Monoblepharis prolifera</name>
    <dbReference type="NCBI Taxonomy" id="1344416"/>
    <lineage>
        <taxon>Eukaryota</taxon>
        <taxon>Fungi</taxon>
        <taxon>Fungi incertae sedis</taxon>
        <taxon>Chytridiomycota</taxon>
        <taxon>Chytridiomycota incertae sedis</taxon>
        <taxon>Monoblepharidomycetes</taxon>
        <taxon>Monoblepharidales</taxon>
        <taxon>Gonapodyaceae</taxon>
        <taxon>Gonapodya</taxon>
    </lineage>
</organism>
<evidence type="ECO:0000313" key="2">
    <source>
        <dbReference type="Proteomes" id="UP000070544"/>
    </source>
</evidence>
<protein>
    <submittedName>
        <fullName evidence="1">Uncharacterized protein</fullName>
    </submittedName>
</protein>